<protein>
    <recommendedName>
        <fullName evidence="5">Transmembrane protein</fullName>
    </recommendedName>
</protein>
<evidence type="ECO:0000313" key="3">
    <source>
        <dbReference type="EMBL" id="CAF1096548.1"/>
    </source>
</evidence>
<sequence length="92" mass="10159">MYTPPTALTTSNSINVTTNKNDTMDFDSLSSSRSSSIMLILILSVLCFCGVIFMIFGPMMRSEAMNRVHNSPHDPNAEHGHHMMDSMGYGDV</sequence>
<dbReference type="EMBL" id="CAJNOR010001201">
    <property type="protein sequence ID" value="CAF1096548.1"/>
    <property type="molecule type" value="Genomic_DNA"/>
</dbReference>
<comment type="caution">
    <text evidence="3">The sequence shown here is derived from an EMBL/GenBank/DDBJ whole genome shotgun (WGS) entry which is preliminary data.</text>
</comment>
<name>A0A814NTU7_ADIRI</name>
<evidence type="ECO:0000256" key="2">
    <source>
        <dbReference type="SAM" id="Phobius"/>
    </source>
</evidence>
<evidence type="ECO:0008006" key="5">
    <source>
        <dbReference type="Google" id="ProtNLM"/>
    </source>
</evidence>
<accession>A0A814NTU7</accession>
<feature type="compositionally biased region" description="Basic and acidic residues" evidence="1">
    <location>
        <begin position="71"/>
        <end position="84"/>
    </location>
</feature>
<keyword evidence="4" id="KW-1185">Reference proteome</keyword>
<keyword evidence="2" id="KW-0812">Transmembrane</keyword>
<keyword evidence="2" id="KW-1133">Transmembrane helix</keyword>
<organism evidence="3 4">
    <name type="scientific">Adineta ricciae</name>
    <name type="common">Rotifer</name>
    <dbReference type="NCBI Taxonomy" id="249248"/>
    <lineage>
        <taxon>Eukaryota</taxon>
        <taxon>Metazoa</taxon>
        <taxon>Spiralia</taxon>
        <taxon>Gnathifera</taxon>
        <taxon>Rotifera</taxon>
        <taxon>Eurotatoria</taxon>
        <taxon>Bdelloidea</taxon>
        <taxon>Adinetida</taxon>
        <taxon>Adinetidae</taxon>
        <taxon>Adineta</taxon>
    </lineage>
</organism>
<feature type="transmembrane region" description="Helical" evidence="2">
    <location>
        <begin position="37"/>
        <end position="57"/>
    </location>
</feature>
<gene>
    <name evidence="3" type="ORF">XAT740_LOCUS18121</name>
</gene>
<feature type="region of interest" description="Disordered" evidence="1">
    <location>
        <begin position="67"/>
        <end position="92"/>
    </location>
</feature>
<keyword evidence="2" id="KW-0472">Membrane</keyword>
<proteinExistence type="predicted"/>
<evidence type="ECO:0000313" key="4">
    <source>
        <dbReference type="Proteomes" id="UP000663828"/>
    </source>
</evidence>
<dbReference type="Proteomes" id="UP000663828">
    <property type="component" value="Unassembled WGS sequence"/>
</dbReference>
<evidence type="ECO:0000256" key="1">
    <source>
        <dbReference type="SAM" id="MobiDB-lite"/>
    </source>
</evidence>
<reference evidence="3" key="1">
    <citation type="submission" date="2021-02" db="EMBL/GenBank/DDBJ databases">
        <authorList>
            <person name="Nowell W R."/>
        </authorList>
    </citation>
    <scope>NUCLEOTIDE SEQUENCE</scope>
</reference>
<dbReference type="AlphaFoldDB" id="A0A814NTU7"/>